<keyword evidence="1" id="KW-0548">Nucleotidyltransferase</keyword>
<dbReference type="GO" id="GO:0003964">
    <property type="term" value="F:RNA-directed DNA polymerase activity"/>
    <property type="evidence" value="ECO:0007669"/>
    <property type="project" value="UniProtKB-KW"/>
</dbReference>
<dbReference type="EMBL" id="BKCJ010003015">
    <property type="protein sequence ID" value="GEU52437.1"/>
    <property type="molecule type" value="Genomic_DNA"/>
</dbReference>
<dbReference type="SUPFAM" id="SSF56672">
    <property type="entry name" value="DNA/RNA polymerases"/>
    <property type="match status" value="1"/>
</dbReference>
<evidence type="ECO:0000313" key="1">
    <source>
        <dbReference type="EMBL" id="GEU52437.1"/>
    </source>
</evidence>
<keyword evidence="1" id="KW-0808">Transferase</keyword>
<dbReference type="InterPro" id="IPR043502">
    <property type="entry name" value="DNA/RNA_pol_sf"/>
</dbReference>
<sequence>MPKGLKNSRATLQRVISKVIAKQKGQNVEVYLEETVIKSKSKQDLIEDVKETLYKLQRVNMKLDQVDVPSRWKKARVILRIVYNDLYLGEKALVERENVSLDLTKSNLCPSFVEDHPAKGVGLRVNLGVDPFRSRRGGLQAKGEVLDHLKGKVIVLPLFVMNAKDTIHIQTCKLTKEELADFLEDYPIPLQYKVMLPKRNQTVFDSPDEYPANVRIFPDPILFMAGLKPSWEHGQQQPTIIVEMAFRNFMYAKTDEDLSFLPKEPSPDFGIGSLSVSINTEPPVVEAKATG</sequence>
<comment type="caution">
    <text evidence="1">The sequence shown here is derived from an EMBL/GenBank/DDBJ whole genome shotgun (WGS) entry which is preliminary data.</text>
</comment>
<gene>
    <name evidence="1" type="ORF">Tci_024415</name>
</gene>
<proteinExistence type="predicted"/>
<dbReference type="InterPro" id="IPR043128">
    <property type="entry name" value="Rev_trsase/Diguanyl_cyclase"/>
</dbReference>
<reference evidence="1" key="1">
    <citation type="journal article" date="2019" name="Sci. Rep.">
        <title>Draft genome of Tanacetum cinerariifolium, the natural source of mosquito coil.</title>
        <authorList>
            <person name="Yamashiro T."/>
            <person name="Shiraishi A."/>
            <person name="Satake H."/>
            <person name="Nakayama K."/>
        </authorList>
    </citation>
    <scope>NUCLEOTIDE SEQUENCE</scope>
</reference>
<accession>A0A6L2KV29</accession>
<name>A0A6L2KV29_TANCI</name>
<keyword evidence="1" id="KW-0695">RNA-directed DNA polymerase</keyword>
<dbReference type="Gene3D" id="3.30.70.270">
    <property type="match status" value="1"/>
</dbReference>
<dbReference type="AlphaFoldDB" id="A0A6L2KV29"/>
<organism evidence="1">
    <name type="scientific">Tanacetum cinerariifolium</name>
    <name type="common">Dalmatian daisy</name>
    <name type="synonym">Chrysanthemum cinerariifolium</name>
    <dbReference type="NCBI Taxonomy" id="118510"/>
    <lineage>
        <taxon>Eukaryota</taxon>
        <taxon>Viridiplantae</taxon>
        <taxon>Streptophyta</taxon>
        <taxon>Embryophyta</taxon>
        <taxon>Tracheophyta</taxon>
        <taxon>Spermatophyta</taxon>
        <taxon>Magnoliopsida</taxon>
        <taxon>eudicotyledons</taxon>
        <taxon>Gunneridae</taxon>
        <taxon>Pentapetalae</taxon>
        <taxon>asterids</taxon>
        <taxon>campanulids</taxon>
        <taxon>Asterales</taxon>
        <taxon>Asteraceae</taxon>
        <taxon>Asteroideae</taxon>
        <taxon>Anthemideae</taxon>
        <taxon>Anthemidinae</taxon>
        <taxon>Tanacetum</taxon>
    </lineage>
</organism>
<protein>
    <submittedName>
        <fullName evidence="1">Reverse transcriptase domain-containing protein</fullName>
    </submittedName>
</protein>